<proteinExistence type="predicted"/>
<evidence type="ECO:0000256" key="1">
    <source>
        <dbReference type="SAM" id="MobiDB-lite"/>
    </source>
</evidence>
<protein>
    <submittedName>
        <fullName evidence="2">Uncharacterized protein</fullName>
    </submittedName>
</protein>
<dbReference type="EMBL" id="VUJU01003469">
    <property type="protein sequence ID" value="KAF0757795.1"/>
    <property type="molecule type" value="Genomic_DNA"/>
</dbReference>
<comment type="caution">
    <text evidence="2">The sequence shown here is derived from an EMBL/GenBank/DDBJ whole genome shotgun (WGS) entry which is preliminary data.</text>
</comment>
<dbReference type="AlphaFoldDB" id="A0A6G0YKS8"/>
<name>A0A6G0YKS8_APHCR</name>
<reference evidence="2 3" key="1">
    <citation type="submission" date="2019-08" db="EMBL/GenBank/DDBJ databases">
        <title>Whole genome of Aphis craccivora.</title>
        <authorList>
            <person name="Voronova N.V."/>
            <person name="Shulinski R.S."/>
            <person name="Bandarenka Y.V."/>
            <person name="Zhorov D.G."/>
            <person name="Warner D."/>
        </authorList>
    </citation>
    <scope>NUCLEOTIDE SEQUENCE [LARGE SCALE GENOMIC DNA]</scope>
    <source>
        <strain evidence="2">180601</strain>
        <tissue evidence="2">Whole Body</tissue>
    </source>
</reference>
<dbReference type="Proteomes" id="UP000478052">
    <property type="component" value="Unassembled WGS sequence"/>
</dbReference>
<feature type="compositionally biased region" description="Basic residues" evidence="1">
    <location>
        <begin position="100"/>
        <end position="109"/>
    </location>
</feature>
<accession>A0A6G0YKS8</accession>
<keyword evidence="3" id="KW-1185">Reference proteome</keyword>
<evidence type="ECO:0000313" key="3">
    <source>
        <dbReference type="Proteomes" id="UP000478052"/>
    </source>
</evidence>
<organism evidence="2 3">
    <name type="scientific">Aphis craccivora</name>
    <name type="common">Cowpea aphid</name>
    <dbReference type="NCBI Taxonomy" id="307492"/>
    <lineage>
        <taxon>Eukaryota</taxon>
        <taxon>Metazoa</taxon>
        <taxon>Ecdysozoa</taxon>
        <taxon>Arthropoda</taxon>
        <taxon>Hexapoda</taxon>
        <taxon>Insecta</taxon>
        <taxon>Pterygota</taxon>
        <taxon>Neoptera</taxon>
        <taxon>Paraneoptera</taxon>
        <taxon>Hemiptera</taxon>
        <taxon>Sternorrhyncha</taxon>
        <taxon>Aphidomorpha</taxon>
        <taxon>Aphidoidea</taxon>
        <taxon>Aphididae</taxon>
        <taxon>Aphidini</taxon>
        <taxon>Aphis</taxon>
        <taxon>Aphis</taxon>
    </lineage>
</organism>
<gene>
    <name evidence="2" type="ORF">FWK35_00021311</name>
</gene>
<evidence type="ECO:0000313" key="2">
    <source>
        <dbReference type="EMBL" id="KAF0757795.1"/>
    </source>
</evidence>
<sequence length="129" mass="13794">MATGWSEIRQMFEDVAAPETGHHEGDDGECRSLVVKSIVTVRCPSGKLLVVATTESFTQNFVVEYKAPDPAVAGVAAVAVIASVMAVKGDPQTPAETPIRRRRRRRCRGRGKDSVVDSTATGVCEKPPA</sequence>
<feature type="region of interest" description="Disordered" evidence="1">
    <location>
        <begin position="90"/>
        <end position="129"/>
    </location>
</feature>